<evidence type="ECO:0000313" key="1">
    <source>
        <dbReference type="EMBL" id="MCQ1061034.1"/>
    </source>
</evidence>
<dbReference type="RefSeq" id="WP_255045133.1">
    <property type="nucleotide sequence ID" value="NZ_JANEYT010000105.1"/>
</dbReference>
<evidence type="ECO:0000313" key="2">
    <source>
        <dbReference type="Proteomes" id="UP001524460"/>
    </source>
</evidence>
<protein>
    <submittedName>
        <fullName evidence="1">Uncharacterized protein</fullName>
    </submittedName>
</protein>
<keyword evidence="2" id="KW-1185">Reference proteome</keyword>
<reference evidence="1 2" key="1">
    <citation type="submission" date="2022-07" db="EMBL/GenBank/DDBJ databases">
        <title>Photobacterium pectinilyticum sp. nov., a marine bacterium isolated from surface seawater of Qingdao offshore.</title>
        <authorList>
            <person name="Wang X."/>
        </authorList>
    </citation>
    <scope>NUCLEOTIDE SEQUENCE [LARGE SCALE GENOMIC DNA]</scope>
    <source>
        <strain evidence="1 2">ZSDE20</strain>
    </source>
</reference>
<dbReference type="EMBL" id="JANEYT010000105">
    <property type="protein sequence ID" value="MCQ1061034.1"/>
    <property type="molecule type" value="Genomic_DNA"/>
</dbReference>
<sequence>MTKIDNTPIECIQERVQNKNYSIRYQSIIKNSPEDGVVCDRHKVVLVSFNDCKYKAKLRVNDIIRVAYVEPDELSSYCPDSKREYVMKKIDSKSSFNELLICFRIAMLGNCARIDPEAWDCFSSSPFSRVQSESDLFKLYLNNPLELDNAKKILSDALDKQLTENKFYMNLSLSQSRTLLDSNKFRCSIVHRYLTVLLINTTYDLWQRLGFSANFVSENKNAIIEGQIKYLRFNVSYNWDHRSYKIPETFYNTVIEHSQMIQSFVPMEQFIPNRGELMNYHIFLPIIYIAQYLNTGVNDHNVNALVKNIITKKPLRDPVRFWPDKTSKQLKEQEDYDESGKDLLEFETHHKWPWAEGGPSLLSNLDHIPKDVHQEKM</sequence>
<accession>A0ABT1NB25</accession>
<comment type="caution">
    <text evidence="1">The sequence shown here is derived from an EMBL/GenBank/DDBJ whole genome shotgun (WGS) entry which is preliminary data.</text>
</comment>
<organism evidence="1 2">
    <name type="scientific">Photobacterium pectinilyticum</name>
    <dbReference type="NCBI Taxonomy" id="2906793"/>
    <lineage>
        <taxon>Bacteria</taxon>
        <taxon>Pseudomonadati</taxon>
        <taxon>Pseudomonadota</taxon>
        <taxon>Gammaproteobacteria</taxon>
        <taxon>Vibrionales</taxon>
        <taxon>Vibrionaceae</taxon>
        <taxon>Photobacterium</taxon>
    </lineage>
</organism>
<proteinExistence type="predicted"/>
<name>A0ABT1NB25_9GAMM</name>
<dbReference type="Proteomes" id="UP001524460">
    <property type="component" value="Unassembled WGS sequence"/>
</dbReference>
<gene>
    <name evidence="1" type="ORF">NHN17_23620</name>
</gene>